<keyword evidence="8" id="KW-0966">Cell projection</keyword>
<feature type="transmembrane region" description="Helical" evidence="5">
    <location>
        <begin position="79"/>
        <end position="98"/>
    </location>
</feature>
<keyword evidence="2 5" id="KW-0812">Transmembrane</keyword>
<evidence type="ECO:0000256" key="6">
    <source>
        <dbReference type="SAM" id="MobiDB-lite"/>
    </source>
</evidence>
<evidence type="ECO:0000256" key="1">
    <source>
        <dbReference type="ARBA" id="ARBA00022475"/>
    </source>
</evidence>
<evidence type="ECO:0000256" key="2">
    <source>
        <dbReference type="ARBA" id="ARBA00022692"/>
    </source>
</evidence>
<dbReference type="RefSeq" id="WP_270897992.1">
    <property type="nucleotide sequence ID" value="NZ_JBHSPF010000018.1"/>
</dbReference>
<comment type="subcellular location">
    <subcellularLocation>
        <location evidence="5">Cell membrane</location>
    </subcellularLocation>
    <subcellularLocation>
        <location evidence="5">Bacterial flagellum basal body</location>
    </subcellularLocation>
</comment>
<feature type="compositionally biased region" description="Acidic residues" evidence="6">
    <location>
        <begin position="44"/>
        <end position="66"/>
    </location>
</feature>
<gene>
    <name evidence="8" type="primary">fliO</name>
    <name evidence="8" type="ORF">ACFPTR_04200</name>
</gene>
<keyword evidence="5" id="KW-0975">Bacterial flagellum</keyword>
<feature type="compositionally biased region" description="Basic and acidic residues" evidence="6">
    <location>
        <begin position="186"/>
        <end position="206"/>
    </location>
</feature>
<accession>A0ABW0U3Q7</accession>
<protein>
    <recommendedName>
        <fullName evidence="5">Flagellar protein</fullName>
    </recommendedName>
</protein>
<feature type="chain" id="PRO_5046753342" description="Flagellar protein" evidence="7">
    <location>
        <begin position="26"/>
        <end position="224"/>
    </location>
</feature>
<keyword evidence="8" id="KW-0282">Flagellum</keyword>
<comment type="caution">
    <text evidence="8">The sequence shown here is derived from an EMBL/GenBank/DDBJ whole genome shotgun (WGS) entry which is preliminary data.</text>
</comment>
<evidence type="ECO:0000256" key="4">
    <source>
        <dbReference type="ARBA" id="ARBA00023136"/>
    </source>
</evidence>
<feature type="region of interest" description="Disordered" evidence="6">
    <location>
        <begin position="186"/>
        <end position="224"/>
    </location>
</feature>
<keyword evidence="8" id="KW-0969">Cilium</keyword>
<comment type="similarity">
    <text evidence="5">Belongs to the FliO/MopB family.</text>
</comment>
<feature type="region of interest" description="Disordered" evidence="6">
    <location>
        <begin position="37"/>
        <end position="66"/>
    </location>
</feature>
<evidence type="ECO:0000256" key="5">
    <source>
        <dbReference type="RuleBase" id="RU362064"/>
    </source>
</evidence>
<sequence>MRKVTKYLFLFLICFLFLSPFPVGGEEDENRTILDTLEEKESEPGEDASDSEEESIPFNDETDAEQEPTFMEERSLFSLFLRLFFALIVVVGFMYVLLKWMNKRTRQFQSHQTLQNLGGVPLGQNKSVQLIKVGERLLVIGVGDSIHLLKEIDSEEEIEALMEQHPSNDNDWKEKGTAIWNRFVRKDENEEKKQPPFSELMEKELQEMSQTRKKARQQLKEFDS</sequence>
<evidence type="ECO:0000256" key="7">
    <source>
        <dbReference type="SAM" id="SignalP"/>
    </source>
</evidence>
<evidence type="ECO:0000313" key="8">
    <source>
        <dbReference type="EMBL" id="MFC5628095.1"/>
    </source>
</evidence>
<dbReference type="Pfam" id="PF04347">
    <property type="entry name" value="FliO"/>
    <property type="match status" value="1"/>
</dbReference>
<proteinExistence type="inferred from homology"/>
<keyword evidence="1 5" id="KW-1003">Cell membrane</keyword>
<reference evidence="9" key="1">
    <citation type="journal article" date="2019" name="Int. J. Syst. Evol. Microbiol.">
        <title>The Global Catalogue of Microorganisms (GCM) 10K type strain sequencing project: providing services to taxonomists for standard genome sequencing and annotation.</title>
        <authorList>
            <consortium name="The Broad Institute Genomics Platform"/>
            <consortium name="The Broad Institute Genome Sequencing Center for Infectious Disease"/>
            <person name="Wu L."/>
            <person name="Ma J."/>
        </authorList>
    </citation>
    <scope>NUCLEOTIDE SEQUENCE [LARGE SCALE GENOMIC DNA]</scope>
    <source>
        <strain evidence="9">CGMCC 1.15790</strain>
    </source>
</reference>
<keyword evidence="3 5" id="KW-1133">Transmembrane helix</keyword>
<evidence type="ECO:0000256" key="3">
    <source>
        <dbReference type="ARBA" id="ARBA00022989"/>
    </source>
</evidence>
<dbReference type="InterPro" id="IPR022781">
    <property type="entry name" value="Flagellar_biosynth_FliO"/>
</dbReference>
<keyword evidence="7" id="KW-0732">Signal</keyword>
<dbReference type="EMBL" id="JBHSPF010000018">
    <property type="protein sequence ID" value="MFC5628095.1"/>
    <property type="molecule type" value="Genomic_DNA"/>
</dbReference>
<keyword evidence="9" id="KW-1185">Reference proteome</keyword>
<name>A0ABW0U3Q7_9BACI</name>
<evidence type="ECO:0000313" key="9">
    <source>
        <dbReference type="Proteomes" id="UP001596143"/>
    </source>
</evidence>
<dbReference type="Proteomes" id="UP001596143">
    <property type="component" value="Unassembled WGS sequence"/>
</dbReference>
<dbReference type="NCBIfam" id="TIGR03500">
    <property type="entry name" value="FliO_TIGR"/>
    <property type="match status" value="1"/>
</dbReference>
<organism evidence="8 9">
    <name type="scientific">Aliibacillus thermotolerans</name>
    <dbReference type="NCBI Taxonomy" id="1834418"/>
    <lineage>
        <taxon>Bacteria</taxon>
        <taxon>Bacillati</taxon>
        <taxon>Bacillota</taxon>
        <taxon>Bacilli</taxon>
        <taxon>Bacillales</taxon>
        <taxon>Bacillaceae</taxon>
        <taxon>Aliibacillus</taxon>
    </lineage>
</organism>
<feature type="signal peptide" evidence="7">
    <location>
        <begin position="1"/>
        <end position="25"/>
    </location>
</feature>
<keyword evidence="4 5" id="KW-0472">Membrane</keyword>